<accession>A0A917X4K2</accession>
<protein>
    <recommendedName>
        <fullName evidence="2">H repeat-associated protein N-terminal domain-containing protein</fullName>
    </recommendedName>
</protein>
<dbReference type="Pfam" id="PF13808">
    <property type="entry name" value="DDE_Tnp_1_assoc"/>
    <property type="match status" value="1"/>
</dbReference>
<proteinExistence type="predicted"/>
<gene>
    <name evidence="3" type="ORF">GCM10011608_55880</name>
</gene>
<keyword evidence="4" id="KW-1185">Reference proteome</keyword>
<evidence type="ECO:0000259" key="2">
    <source>
        <dbReference type="Pfam" id="PF13808"/>
    </source>
</evidence>
<feature type="domain" description="H repeat-associated protein N-terminal" evidence="2">
    <location>
        <begin position="31"/>
        <end position="123"/>
    </location>
</feature>
<evidence type="ECO:0000256" key="1">
    <source>
        <dbReference type="SAM" id="MobiDB-lite"/>
    </source>
</evidence>
<reference evidence="3" key="1">
    <citation type="journal article" date="2014" name="Int. J. Syst. Evol. Microbiol.">
        <title>Complete genome sequence of Corynebacterium casei LMG S-19264T (=DSM 44701T), isolated from a smear-ripened cheese.</title>
        <authorList>
            <consortium name="US DOE Joint Genome Institute (JGI-PGF)"/>
            <person name="Walter F."/>
            <person name="Albersmeier A."/>
            <person name="Kalinowski J."/>
            <person name="Ruckert C."/>
        </authorList>
    </citation>
    <scope>NUCLEOTIDE SEQUENCE</scope>
    <source>
        <strain evidence="3">CGMCC 4.7312</strain>
    </source>
</reference>
<dbReference type="AlphaFoldDB" id="A0A917X4K2"/>
<evidence type="ECO:0000313" key="4">
    <source>
        <dbReference type="Proteomes" id="UP000608890"/>
    </source>
</evidence>
<comment type="caution">
    <text evidence="3">The sequence shown here is derived from an EMBL/GenBank/DDBJ whole genome shotgun (WGS) entry which is preliminary data.</text>
</comment>
<evidence type="ECO:0000313" key="3">
    <source>
        <dbReference type="EMBL" id="GGM63453.1"/>
    </source>
</evidence>
<reference evidence="3" key="2">
    <citation type="submission" date="2020-09" db="EMBL/GenBank/DDBJ databases">
        <authorList>
            <person name="Sun Q."/>
            <person name="Zhou Y."/>
        </authorList>
    </citation>
    <scope>NUCLEOTIDE SEQUENCE</scope>
    <source>
        <strain evidence="3">CGMCC 4.7312</strain>
    </source>
</reference>
<dbReference type="EMBL" id="BMNB01000040">
    <property type="protein sequence ID" value="GGM63453.1"/>
    <property type="molecule type" value="Genomic_DNA"/>
</dbReference>
<feature type="region of interest" description="Disordered" evidence="1">
    <location>
        <begin position="133"/>
        <end position="153"/>
    </location>
</feature>
<dbReference type="InterPro" id="IPR032806">
    <property type="entry name" value="YbfD_N"/>
</dbReference>
<sequence>MEASSLIGGLSARLHDVSQQVQQDTSGLLLALAQVPDPGDPRGLIHPLPGLLAIAVAAVASGQSRVTEIAEWATDLPDAAWDRLGAARDPFTGARRVPDDSTFARVLADIDADALDTAICRWLITRAALGGGSSRQERRTKSPDSFRCWPAWT</sequence>
<dbReference type="RefSeq" id="WP_189049638.1">
    <property type="nucleotide sequence ID" value="NZ_BMNB01000040.1"/>
</dbReference>
<name>A0A917X4K2_9ACTN</name>
<dbReference type="Proteomes" id="UP000608890">
    <property type="component" value="Unassembled WGS sequence"/>
</dbReference>
<organism evidence="3 4">
    <name type="scientific">Micromonospora sonchi</name>
    <dbReference type="NCBI Taxonomy" id="1763543"/>
    <lineage>
        <taxon>Bacteria</taxon>
        <taxon>Bacillati</taxon>
        <taxon>Actinomycetota</taxon>
        <taxon>Actinomycetes</taxon>
        <taxon>Micromonosporales</taxon>
        <taxon>Micromonosporaceae</taxon>
        <taxon>Micromonospora</taxon>
    </lineage>
</organism>
<feature type="compositionally biased region" description="Basic and acidic residues" evidence="1">
    <location>
        <begin position="135"/>
        <end position="144"/>
    </location>
</feature>